<comment type="catalytic activity">
    <reaction evidence="14 15 17">
        <text>guanosine(37) in tRNA + S-adenosyl-L-methionine = N(1)-methylguanosine(37) in tRNA + S-adenosyl-L-homocysteine + H(+)</text>
        <dbReference type="Rhea" id="RHEA:36899"/>
        <dbReference type="Rhea" id="RHEA-COMP:10145"/>
        <dbReference type="Rhea" id="RHEA-COMP:10147"/>
        <dbReference type="ChEBI" id="CHEBI:15378"/>
        <dbReference type="ChEBI" id="CHEBI:57856"/>
        <dbReference type="ChEBI" id="CHEBI:59789"/>
        <dbReference type="ChEBI" id="CHEBI:73542"/>
        <dbReference type="ChEBI" id="CHEBI:74269"/>
        <dbReference type="EC" id="2.1.1.228"/>
    </reaction>
</comment>
<feature type="binding site" evidence="15 16">
    <location>
        <begin position="130"/>
        <end position="135"/>
    </location>
    <ligand>
        <name>S-adenosyl-L-methionine</name>
        <dbReference type="ChEBI" id="CHEBI:59789"/>
    </ligand>
</feature>
<evidence type="ECO:0000256" key="10">
    <source>
        <dbReference type="ARBA" id="ARBA00022691"/>
    </source>
</evidence>
<evidence type="ECO:0000256" key="14">
    <source>
        <dbReference type="ARBA" id="ARBA00047783"/>
    </source>
</evidence>
<accession>A0A7L6MZD1</accession>
<sequence length="231" mass="26614">MKISILTLFPEMVEPFLNHSILKRAKDQNQVDYQIINFRDFSQNKHQTVDDTPYGGGAGMVLSIEPIYHALQSIQGVDEAHKILLSPQGNTYHQEQAKRLSNIDHLVLICGHYEGFDDRIRSLVDEEISIGDYVLTGGEIAAMAIVDSVVRLLPNVLGDQDSFINDSFYDGLLDYPQYTKPRIFNQMAVPEVLLSGHHKNIEDWRLEERLKRTKERRPDLYQKYINDKKNK</sequence>
<comment type="subcellular location">
    <subcellularLocation>
        <location evidence="2 15 17">Cytoplasm</location>
    </subcellularLocation>
</comment>
<comment type="similarity">
    <text evidence="3 15 17">Belongs to the RNA methyltransferase TrmD family.</text>
</comment>
<dbReference type="GO" id="GO:0005829">
    <property type="term" value="C:cytosol"/>
    <property type="evidence" value="ECO:0007669"/>
    <property type="project" value="TreeGrafter"/>
</dbReference>
<evidence type="ECO:0000256" key="2">
    <source>
        <dbReference type="ARBA" id="ARBA00004496"/>
    </source>
</evidence>
<dbReference type="Proteomes" id="UP000512167">
    <property type="component" value="Chromosome"/>
</dbReference>
<evidence type="ECO:0000256" key="15">
    <source>
        <dbReference type="HAMAP-Rule" id="MF_00605"/>
    </source>
</evidence>
<evidence type="ECO:0000259" key="18">
    <source>
        <dbReference type="Pfam" id="PF01746"/>
    </source>
</evidence>
<evidence type="ECO:0000256" key="1">
    <source>
        <dbReference type="ARBA" id="ARBA00002634"/>
    </source>
</evidence>
<evidence type="ECO:0000256" key="11">
    <source>
        <dbReference type="ARBA" id="ARBA00022694"/>
    </source>
</evidence>
<name>A0A7L6MZD1_9MOLU</name>
<dbReference type="PANTHER" id="PTHR46417:SF1">
    <property type="entry name" value="TRNA (GUANINE-N(1)-)-METHYLTRANSFERASE"/>
    <property type="match status" value="1"/>
</dbReference>
<keyword evidence="9 15" id="KW-0808">Transferase</keyword>
<evidence type="ECO:0000256" key="16">
    <source>
        <dbReference type="PIRSR" id="PIRSR000386-1"/>
    </source>
</evidence>
<dbReference type="PIRSF" id="PIRSF000386">
    <property type="entry name" value="tRNA_mtase"/>
    <property type="match status" value="1"/>
</dbReference>
<feature type="binding site" evidence="15 16">
    <location>
        <position position="111"/>
    </location>
    <ligand>
        <name>S-adenosyl-L-methionine</name>
        <dbReference type="ChEBI" id="CHEBI:59789"/>
    </ligand>
</feature>
<dbReference type="KEGG" id="tbk:HF295_00110"/>
<keyword evidence="8 15" id="KW-0489">Methyltransferase</keyword>
<evidence type="ECO:0000313" key="20">
    <source>
        <dbReference type="Proteomes" id="UP000512167"/>
    </source>
</evidence>
<dbReference type="InterPro" id="IPR029028">
    <property type="entry name" value="Alpha/beta_knot_MTases"/>
</dbReference>
<dbReference type="NCBIfam" id="NF000648">
    <property type="entry name" value="PRK00026.1"/>
    <property type="match status" value="1"/>
</dbReference>
<dbReference type="HAMAP" id="MF_00605">
    <property type="entry name" value="TrmD"/>
    <property type="match status" value="1"/>
</dbReference>
<dbReference type="InterPro" id="IPR029026">
    <property type="entry name" value="tRNA_m1G_MTases_N"/>
</dbReference>
<dbReference type="Gene3D" id="1.10.1270.20">
    <property type="entry name" value="tRNA(m1g37)methyltransferase, domain 2"/>
    <property type="match status" value="1"/>
</dbReference>
<keyword evidence="7 15" id="KW-0963">Cytoplasm</keyword>
<dbReference type="CDD" id="cd18080">
    <property type="entry name" value="TrmD-like"/>
    <property type="match status" value="1"/>
</dbReference>
<evidence type="ECO:0000313" key="19">
    <source>
        <dbReference type="EMBL" id="QLY39343.1"/>
    </source>
</evidence>
<dbReference type="EMBL" id="CP051151">
    <property type="protein sequence ID" value="QLY39343.1"/>
    <property type="molecule type" value="Genomic_DNA"/>
</dbReference>
<dbReference type="SUPFAM" id="SSF75217">
    <property type="entry name" value="alpha/beta knot"/>
    <property type="match status" value="1"/>
</dbReference>
<evidence type="ECO:0000256" key="9">
    <source>
        <dbReference type="ARBA" id="ARBA00022679"/>
    </source>
</evidence>
<reference evidence="19 20" key="1">
    <citation type="submission" date="2020-04" db="EMBL/GenBank/DDBJ databases">
        <authorList>
            <person name="Zheng R.K."/>
            <person name="Sun C.M."/>
        </authorList>
    </citation>
    <scope>NUCLEOTIDE SEQUENCE [LARGE SCALE GENOMIC DNA]</scope>
    <source>
        <strain evidence="20">zrk29</strain>
    </source>
</reference>
<organism evidence="19 20">
    <name type="scientific">Hujiaoplasma nucleasis</name>
    <dbReference type="NCBI Taxonomy" id="2725268"/>
    <lineage>
        <taxon>Bacteria</taxon>
        <taxon>Bacillati</taxon>
        <taxon>Mycoplasmatota</taxon>
        <taxon>Mollicutes</taxon>
        <taxon>Candidatus Izemoplasmatales</taxon>
        <taxon>Hujiaoplasmataceae</taxon>
        <taxon>Hujiaoplasma</taxon>
    </lineage>
</organism>
<dbReference type="FunFam" id="3.40.1280.10:FF:000001">
    <property type="entry name" value="tRNA (guanine-N(1)-)-methyltransferase"/>
    <property type="match status" value="1"/>
</dbReference>
<protein>
    <recommendedName>
        <fullName evidence="6 15">tRNA (guanine-N(1)-)-methyltransferase</fullName>
        <ecNumber evidence="5 15">2.1.1.228</ecNumber>
    </recommendedName>
    <alternativeName>
        <fullName evidence="12 15">M1G-methyltransferase</fullName>
    </alternativeName>
    <alternativeName>
        <fullName evidence="13 15">tRNA [GM37] methyltransferase</fullName>
    </alternativeName>
</protein>
<dbReference type="AlphaFoldDB" id="A0A7L6MZD1"/>
<keyword evidence="11 15" id="KW-0819">tRNA processing</keyword>
<dbReference type="GO" id="GO:0052906">
    <property type="term" value="F:tRNA (guanine(37)-N1)-methyltransferase activity"/>
    <property type="evidence" value="ECO:0007669"/>
    <property type="project" value="UniProtKB-UniRule"/>
</dbReference>
<evidence type="ECO:0000256" key="13">
    <source>
        <dbReference type="ARBA" id="ARBA00033392"/>
    </source>
</evidence>
<dbReference type="InterPro" id="IPR016009">
    <property type="entry name" value="tRNA_MeTrfase_TRMD/TRM10"/>
</dbReference>
<evidence type="ECO:0000256" key="7">
    <source>
        <dbReference type="ARBA" id="ARBA00022490"/>
    </source>
</evidence>
<dbReference type="NCBIfam" id="TIGR00088">
    <property type="entry name" value="trmD"/>
    <property type="match status" value="1"/>
</dbReference>
<dbReference type="FunFam" id="1.10.1270.20:FF:000001">
    <property type="entry name" value="tRNA (guanine-N(1)-)-methyltransferase"/>
    <property type="match status" value="1"/>
</dbReference>
<evidence type="ECO:0000256" key="8">
    <source>
        <dbReference type="ARBA" id="ARBA00022603"/>
    </source>
</evidence>
<keyword evidence="20" id="KW-1185">Reference proteome</keyword>
<dbReference type="RefSeq" id="WP_312031809.1">
    <property type="nucleotide sequence ID" value="NZ_CP051151.1"/>
</dbReference>
<dbReference type="Pfam" id="PF01746">
    <property type="entry name" value="tRNA_m1G_MT"/>
    <property type="match status" value="1"/>
</dbReference>
<comment type="function">
    <text evidence="1 15 17">Specifically methylates guanosine-37 in various tRNAs.</text>
</comment>
<comment type="subunit">
    <text evidence="4 15 17">Homodimer.</text>
</comment>
<keyword evidence="10 15" id="KW-0949">S-adenosyl-L-methionine</keyword>
<dbReference type="EC" id="2.1.1.228" evidence="5 15"/>
<dbReference type="Gene3D" id="3.40.1280.10">
    <property type="match status" value="1"/>
</dbReference>
<proteinExistence type="inferred from homology"/>
<gene>
    <name evidence="15 19" type="primary">trmD</name>
    <name evidence="19" type="ORF">HF295_00110</name>
</gene>
<evidence type="ECO:0000256" key="5">
    <source>
        <dbReference type="ARBA" id="ARBA00012807"/>
    </source>
</evidence>
<evidence type="ECO:0000256" key="6">
    <source>
        <dbReference type="ARBA" id="ARBA00014679"/>
    </source>
</evidence>
<evidence type="ECO:0000256" key="12">
    <source>
        <dbReference type="ARBA" id="ARBA00029736"/>
    </source>
</evidence>
<evidence type="ECO:0000256" key="17">
    <source>
        <dbReference type="RuleBase" id="RU003464"/>
    </source>
</evidence>
<evidence type="ECO:0000256" key="4">
    <source>
        <dbReference type="ARBA" id="ARBA00011738"/>
    </source>
</evidence>
<dbReference type="InterPro" id="IPR002649">
    <property type="entry name" value="tRNA_m1G_MeTrfase_TrmD"/>
</dbReference>
<dbReference type="GO" id="GO:0002939">
    <property type="term" value="P:tRNA N1-guanine methylation"/>
    <property type="evidence" value="ECO:0007669"/>
    <property type="project" value="TreeGrafter"/>
</dbReference>
<feature type="domain" description="tRNA methyltransferase TRMD/TRM10-type" evidence="18">
    <location>
        <begin position="1"/>
        <end position="223"/>
    </location>
</feature>
<dbReference type="PANTHER" id="PTHR46417">
    <property type="entry name" value="TRNA (GUANINE-N(1)-)-METHYLTRANSFERASE"/>
    <property type="match status" value="1"/>
</dbReference>
<evidence type="ECO:0000256" key="3">
    <source>
        <dbReference type="ARBA" id="ARBA00007630"/>
    </source>
</evidence>
<dbReference type="InterPro" id="IPR023148">
    <property type="entry name" value="tRNA_m1G_MeTrfase_C_sf"/>
</dbReference>